<dbReference type="AlphaFoldDB" id="A0AAD9UZY5"/>
<keyword evidence="2" id="KW-1185">Reference proteome</keyword>
<evidence type="ECO:0000313" key="2">
    <source>
        <dbReference type="Proteomes" id="UP001249851"/>
    </source>
</evidence>
<reference evidence="1" key="2">
    <citation type="journal article" date="2023" name="Science">
        <title>Genomic signatures of disease resistance in endangered staghorn corals.</title>
        <authorList>
            <person name="Vollmer S.V."/>
            <person name="Selwyn J.D."/>
            <person name="Despard B.A."/>
            <person name="Roesel C.L."/>
        </authorList>
    </citation>
    <scope>NUCLEOTIDE SEQUENCE</scope>
    <source>
        <strain evidence="1">K2</strain>
    </source>
</reference>
<protein>
    <submittedName>
        <fullName evidence="1">Uncharacterized protein</fullName>
    </submittedName>
</protein>
<dbReference type="Proteomes" id="UP001249851">
    <property type="component" value="Unassembled WGS sequence"/>
</dbReference>
<accession>A0AAD9UZY5</accession>
<reference evidence="1" key="1">
    <citation type="journal article" date="2023" name="G3 (Bethesda)">
        <title>Whole genome assembly and annotation of the endangered Caribbean coral Acropora cervicornis.</title>
        <authorList>
            <person name="Selwyn J.D."/>
            <person name="Vollmer S.V."/>
        </authorList>
    </citation>
    <scope>NUCLEOTIDE SEQUENCE</scope>
    <source>
        <strain evidence="1">K2</strain>
    </source>
</reference>
<gene>
    <name evidence="1" type="ORF">P5673_022116</name>
</gene>
<comment type="caution">
    <text evidence="1">The sequence shown here is derived from an EMBL/GenBank/DDBJ whole genome shotgun (WGS) entry which is preliminary data.</text>
</comment>
<dbReference type="EMBL" id="JARQWQ010000058">
    <property type="protein sequence ID" value="KAK2556096.1"/>
    <property type="molecule type" value="Genomic_DNA"/>
</dbReference>
<proteinExistence type="predicted"/>
<evidence type="ECO:0000313" key="1">
    <source>
        <dbReference type="EMBL" id="KAK2556096.1"/>
    </source>
</evidence>
<organism evidence="1 2">
    <name type="scientific">Acropora cervicornis</name>
    <name type="common">Staghorn coral</name>
    <dbReference type="NCBI Taxonomy" id="6130"/>
    <lineage>
        <taxon>Eukaryota</taxon>
        <taxon>Metazoa</taxon>
        <taxon>Cnidaria</taxon>
        <taxon>Anthozoa</taxon>
        <taxon>Hexacorallia</taxon>
        <taxon>Scleractinia</taxon>
        <taxon>Astrocoeniina</taxon>
        <taxon>Acroporidae</taxon>
        <taxon>Acropora</taxon>
    </lineage>
</organism>
<sequence length="68" mass="8204">MYNINRLERWKNPGKSQEIFCYLESSHPNLTVYHFCKELKDENVRRLDVVNKLVDYLICLKDRNDSKA</sequence>
<name>A0AAD9UZY5_ACRCE</name>